<evidence type="ECO:0000313" key="3">
    <source>
        <dbReference type="Proteomes" id="UP001500383"/>
    </source>
</evidence>
<proteinExistence type="predicted"/>
<protein>
    <submittedName>
        <fullName evidence="2">Uncharacterized protein</fullName>
    </submittedName>
</protein>
<name>A0ABN2IWH2_9ACTN</name>
<evidence type="ECO:0000313" key="2">
    <source>
        <dbReference type="EMBL" id="GAA1713178.1"/>
    </source>
</evidence>
<organism evidence="2 3">
    <name type="scientific">Dietzia cercidiphylli</name>
    <dbReference type="NCBI Taxonomy" id="498199"/>
    <lineage>
        <taxon>Bacteria</taxon>
        <taxon>Bacillati</taxon>
        <taxon>Actinomycetota</taxon>
        <taxon>Actinomycetes</taxon>
        <taxon>Mycobacteriales</taxon>
        <taxon>Dietziaceae</taxon>
        <taxon>Dietzia</taxon>
    </lineage>
</organism>
<reference evidence="2 3" key="1">
    <citation type="journal article" date="2019" name="Int. J. Syst. Evol. Microbiol.">
        <title>The Global Catalogue of Microorganisms (GCM) 10K type strain sequencing project: providing services to taxonomists for standard genome sequencing and annotation.</title>
        <authorList>
            <consortium name="The Broad Institute Genomics Platform"/>
            <consortium name="The Broad Institute Genome Sequencing Center for Infectious Disease"/>
            <person name="Wu L."/>
            <person name="Ma J."/>
        </authorList>
    </citation>
    <scope>NUCLEOTIDE SEQUENCE [LARGE SCALE GENOMIC DNA]</scope>
    <source>
        <strain evidence="2 3">JCM 16002</strain>
    </source>
</reference>
<accession>A0ABN2IWH2</accession>
<dbReference type="EMBL" id="BAAAQG010000010">
    <property type="protein sequence ID" value="GAA1713178.1"/>
    <property type="molecule type" value="Genomic_DNA"/>
</dbReference>
<evidence type="ECO:0000256" key="1">
    <source>
        <dbReference type="SAM" id="MobiDB-lite"/>
    </source>
</evidence>
<comment type="caution">
    <text evidence="2">The sequence shown here is derived from an EMBL/GenBank/DDBJ whole genome shotgun (WGS) entry which is preliminary data.</text>
</comment>
<feature type="compositionally biased region" description="Low complexity" evidence="1">
    <location>
        <begin position="373"/>
        <end position="390"/>
    </location>
</feature>
<dbReference type="RefSeq" id="WP_182658809.1">
    <property type="nucleotide sequence ID" value="NZ_BAAAQG010000010.1"/>
</dbReference>
<dbReference type="Proteomes" id="UP001500383">
    <property type="component" value="Unassembled WGS sequence"/>
</dbReference>
<sequence>MKLSPLDEYPIHQTHAPVTWPATSDRNFYDRSYFNVLDREGRFMALTGIGYYPRLGVKDAYFVVRRGDTQTAVHLSDAIDDDRLHPNVGGYALEVIEPLQELRLTLAPTEGIAADLTWRGLFPAAMEEPHSMLTDRRVTLQASRFAQLGSWEGWIEVDDERLEVTHSSSVAARDRSWGIRPVGEADAPGRPDTAFRGMWWLYLPLAFDDYQLFLILQEDPDGHRSLYDCTRRWRDGRVEQLDGVRVDVDYRVGTRIPTGVHVEFMNRAGDRFRLDVESRLYAPIAFGSGYGGDSSWAHGSWKGEGFTERVSFDLTDPDVMAGAAFSLIDHVGHAVCTEADGTTREGAGLFEHGVIGPHHPSGFTDWTDGAGSGSDSGSVSGSGSQNGAQE</sequence>
<gene>
    <name evidence="2" type="ORF">GCM10009831_23600</name>
</gene>
<dbReference type="SUPFAM" id="SSF159245">
    <property type="entry name" value="AttH-like"/>
    <property type="match status" value="1"/>
</dbReference>
<feature type="region of interest" description="Disordered" evidence="1">
    <location>
        <begin position="360"/>
        <end position="390"/>
    </location>
</feature>
<keyword evidence="3" id="KW-1185">Reference proteome</keyword>